<name>A0A0E9WJK8_ANGAN</name>
<reference evidence="1" key="2">
    <citation type="journal article" date="2015" name="Fish Shellfish Immunol.">
        <title>Early steps in the European eel (Anguilla anguilla)-Vibrio vulnificus interaction in the gills: Role of the RtxA13 toxin.</title>
        <authorList>
            <person name="Callol A."/>
            <person name="Pajuelo D."/>
            <person name="Ebbesson L."/>
            <person name="Teles M."/>
            <person name="MacKenzie S."/>
            <person name="Amaro C."/>
        </authorList>
    </citation>
    <scope>NUCLEOTIDE SEQUENCE</scope>
</reference>
<accession>A0A0E9WJK8</accession>
<sequence>MVMKINSEKTSKTRNPCCDCIFLTGCPICKFVIVL</sequence>
<protein>
    <submittedName>
        <fullName evidence="1">Uncharacterized protein</fullName>
    </submittedName>
</protein>
<proteinExistence type="predicted"/>
<organism evidence="1">
    <name type="scientific">Anguilla anguilla</name>
    <name type="common">European freshwater eel</name>
    <name type="synonym">Muraena anguilla</name>
    <dbReference type="NCBI Taxonomy" id="7936"/>
    <lineage>
        <taxon>Eukaryota</taxon>
        <taxon>Metazoa</taxon>
        <taxon>Chordata</taxon>
        <taxon>Craniata</taxon>
        <taxon>Vertebrata</taxon>
        <taxon>Euteleostomi</taxon>
        <taxon>Actinopterygii</taxon>
        <taxon>Neopterygii</taxon>
        <taxon>Teleostei</taxon>
        <taxon>Anguilliformes</taxon>
        <taxon>Anguillidae</taxon>
        <taxon>Anguilla</taxon>
    </lineage>
</organism>
<reference evidence="1" key="1">
    <citation type="submission" date="2014-11" db="EMBL/GenBank/DDBJ databases">
        <authorList>
            <person name="Amaro Gonzalez C."/>
        </authorList>
    </citation>
    <scope>NUCLEOTIDE SEQUENCE</scope>
</reference>
<dbReference type="AlphaFoldDB" id="A0A0E9WJK8"/>
<dbReference type="EMBL" id="GBXM01018106">
    <property type="protein sequence ID" value="JAH90471.1"/>
    <property type="molecule type" value="Transcribed_RNA"/>
</dbReference>
<evidence type="ECO:0000313" key="1">
    <source>
        <dbReference type="EMBL" id="JAH90471.1"/>
    </source>
</evidence>